<dbReference type="InterPro" id="IPR029052">
    <property type="entry name" value="Metallo-depent_PP-like"/>
</dbReference>
<reference evidence="2" key="1">
    <citation type="journal article" date="2019" name="Int. J. Syst. Evol. Microbiol.">
        <title>The Global Catalogue of Microorganisms (GCM) 10K type strain sequencing project: providing services to taxonomists for standard genome sequencing and annotation.</title>
        <authorList>
            <consortium name="The Broad Institute Genomics Platform"/>
            <consortium name="The Broad Institute Genome Sequencing Center for Infectious Disease"/>
            <person name="Wu L."/>
            <person name="Ma J."/>
        </authorList>
    </citation>
    <scope>NUCLEOTIDE SEQUENCE [LARGE SCALE GENOMIC DNA]</scope>
    <source>
        <strain evidence="2">NBRC 102407</strain>
    </source>
</reference>
<gene>
    <name evidence="1" type="ORF">GCM10007933_22360</name>
</gene>
<evidence type="ECO:0000313" key="1">
    <source>
        <dbReference type="EMBL" id="GLT22775.1"/>
    </source>
</evidence>
<protein>
    <recommendedName>
        <fullName evidence="3">Calcineurin-like phosphoesterase domain-containing protein</fullName>
    </recommendedName>
</protein>
<dbReference type="EMBL" id="BSPX01000031">
    <property type="protein sequence ID" value="GLT22775.1"/>
    <property type="molecule type" value="Genomic_DNA"/>
</dbReference>
<dbReference type="Proteomes" id="UP001157167">
    <property type="component" value="Unassembled WGS sequence"/>
</dbReference>
<keyword evidence="2" id="KW-1185">Reference proteome</keyword>
<evidence type="ECO:0000313" key="2">
    <source>
        <dbReference type="Proteomes" id="UP001157167"/>
    </source>
</evidence>
<evidence type="ECO:0008006" key="3">
    <source>
        <dbReference type="Google" id="ProtNLM"/>
    </source>
</evidence>
<organism evidence="1 2">
    <name type="scientific">Zoogloea oryzae</name>
    <dbReference type="NCBI Taxonomy" id="310767"/>
    <lineage>
        <taxon>Bacteria</taxon>
        <taxon>Pseudomonadati</taxon>
        <taxon>Pseudomonadota</taxon>
        <taxon>Betaproteobacteria</taxon>
        <taxon>Rhodocyclales</taxon>
        <taxon>Zoogloeaceae</taxon>
        <taxon>Zoogloea</taxon>
    </lineage>
</organism>
<dbReference type="SUPFAM" id="SSF56300">
    <property type="entry name" value="Metallo-dependent phosphatases"/>
    <property type="match status" value="1"/>
</dbReference>
<proteinExistence type="predicted"/>
<accession>A0ABQ6FE53</accession>
<comment type="caution">
    <text evidence="1">The sequence shown here is derived from an EMBL/GenBank/DDBJ whole genome shotgun (WGS) entry which is preliminary data.</text>
</comment>
<name>A0ABQ6FE53_9RHOO</name>
<sequence>MAAEGFAFGLFGDTPYNGFERRHLPLLIAQMDAEPLAFVAHVGDIKASSERCDDTLYAARLADFQTSHHPFVFVPGDNEWTDCNRRAAGGYDPVERLARLRQLFFADPRKSLGRNPMPVESQADDPAFGKWIEHQRWQKGPVLFATLNVPGSDNNVGRGAGPSEEFVQRSAAVKAWVAEAFRLAREKKLEGLVLIQQGNPDLEDFSAGRPNRAYRQLLDQLLTETRSFSGEVLFVHGDTHVHRINQPLADPASGALVENFTRVETFGSPFMGWVKVGVTPGSKPLFRFDSRHYSPGAGN</sequence>